<dbReference type="GO" id="GO:0005737">
    <property type="term" value="C:cytoplasm"/>
    <property type="evidence" value="ECO:0007669"/>
    <property type="project" value="TreeGrafter"/>
</dbReference>
<dbReference type="PANTHER" id="PTHR11071:SF561">
    <property type="entry name" value="PEPTIDYL-PROLYL CIS-TRANS ISOMERASE D-RELATED"/>
    <property type="match status" value="1"/>
</dbReference>
<comment type="caution">
    <text evidence="3">The sequence shown here is derived from an EMBL/GenBank/DDBJ whole genome shotgun (WGS) entry which is preliminary data.</text>
</comment>
<dbReference type="Proteomes" id="UP000019335">
    <property type="component" value="Chromosome 7"/>
</dbReference>
<comment type="catalytic activity">
    <reaction evidence="1">
        <text>[protein]-peptidylproline (omega=180) = [protein]-peptidylproline (omega=0)</text>
        <dbReference type="Rhea" id="RHEA:16237"/>
        <dbReference type="Rhea" id="RHEA-COMP:10747"/>
        <dbReference type="Rhea" id="RHEA-COMP:10748"/>
        <dbReference type="ChEBI" id="CHEBI:83833"/>
        <dbReference type="ChEBI" id="CHEBI:83834"/>
        <dbReference type="EC" id="5.2.1.8"/>
    </reaction>
</comment>
<dbReference type="PANTHER" id="PTHR11071">
    <property type="entry name" value="PEPTIDYL-PROLYL CIS-TRANS ISOMERASE"/>
    <property type="match status" value="1"/>
</dbReference>
<protein>
    <recommendedName>
        <fullName evidence="1">Peptidyl-prolyl cis-trans isomerase</fullName>
        <shortName evidence="1">PPIase</shortName>
        <ecNumber evidence="1">5.2.1.8</ecNumber>
    </recommendedName>
</protein>
<dbReference type="InterPro" id="IPR002130">
    <property type="entry name" value="Cyclophilin-type_PPIase_dom"/>
</dbReference>
<organism evidence="3 4">
    <name type="scientific">Nannochloropsis gaditana</name>
    <dbReference type="NCBI Taxonomy" id="72520"/>
    <lineage>
        <taxon>Eukaryota</taxon>
        <taxon>Sar</taxon>
        <taxon>Stramenopiles</taxon>
        <taxon>Ochrophyta</taxon>
        <taxon>Eustigmatophyceae</taxon>
        <taxon>Eustigmatales</taxon>
        <taxon>Monodopsidaceae</taxon>
        <taxon>Nannochloropsis</taxon>
    </lineage>
</organism>
<evidence type="ECO:0000259" key="2">
    <source>
        <dbReference type="PROSITE" id="PS50072"/>
    </source>
</evidence>
<comment type="similarity">
    <text evidence="1">Belongs to the cyclophilin-type PPIase family.</text>
</comment>
<name>W7TLX5_9STRA</name>
<reference evidence="3 4" key="1">
    <citation type="journal article" date="2014" name="Mol. Plant">
        <title>Chromosome Scale Genome Assembly and Transcriptome Profiling of Nannochloropsis gaditana in Nitrogen Depletion.</title>
        <authorList>
            <person name="Corteggiani Carpinelli E."/>
            <person name="Telatin A."/>
            <person name="Vitulo N."/>
            <person name="Forcato C."/>
            <person name="D'Angelo M."/>
            <person name="Schiavon R."/>
            <person name="Vezzi A."/>
            <person name="Giacometti G.M."/>
            <person name="Morosinotto T."/>
            <person name="Valle G."/>
        </authorList>
    </citation>
    <scope>NUCLEOTIDE SEQUENCE [LARGE SCALE GENOMIC DNA]</scope>
    <source>
        <strain evidence="3 4">B-31</strain>
    </source>
</reference>
<dbReference type="InterPro" id="IPR029000">
    <property type="entry name" value="Cyclophilin-like_dom_sf"/>
</dbReference>
<dbReference type="GO" id="GO:0006457">
    <property type="term" value="P:protein folding"/>
    <property type="evidence" value="ECO:0007669"/>
    <property type="project" value="TreeGrafter"/>
</dbReference>
<dbReference type="Gene3D" id="2.40.100.10">
    <property type="entry name" value="Cyclophilin-like"/>
    <property type="match status" value="1"/>
</dbReference>
<dbReference type="EMBL" id="AZIL01000523">
    <property type="protein sequence ID" value="EWM27037.1"/>
    <property type="molecule type" value="Genomic_DNA"/>
</dbReference>
<feature type="domain" description="PPIase cyclophilin-type" evidence="2">
    <location>
        <begin position="140"/>
        <end position="298"/>
    </location>
</feature>
<evidence type="ECO:0000313" key="3">
    <source>
        <dbReference type="EMBL" id="EWM27037.1"/>
    </source>
</evidence>
<dbReference type="AlphaFoldDB" id="W7TLX5"/>
<dbReference type="SUPFAM" id="SSF50891">
    <property type="entry name" value="Cyclophilin-like"/>
    <property type="match status" value="1"/>
</dbReference>
<dbReference type="EC" id="5.2.1.8" evidence="1"/>
<evidence type="ECO:0000313" key="4">
    <source>
        <dbReference type="Proteomes" id="UP000019335"/>
    </source>
</evidence>
<gene>
    <name evidence="3" type="ORF">Naga_100056g8</name>
</gene>
<dbReference type="Pfam" id="PF00160">
    <property type="entry name" value="Pro_isomerase"/>
    <property type="match status" value="1"/>
</dbReference>
<dbReference type="PRINTS" id="PR00153">
    <property type="entry name" value="CSAPPISMRASE"/>
</dbReference>
<keyword evidence="1 3" id="KW-0413">Isomerase</keyword>
<dbReference type="PROSITE" id="PS50072">
    <property type="entry name" value="CSA_PPIASE_2"/>
    <property type="match status" value="1"/>
</dbReference>
<dbReference type="OrthoDB" id="193499at2759"/>
<sequence length="299" mass="33034">MPFRLNGSRPRVYKRFCRWRGRLTVLPHFLTRWKPSLETEMRPTQSCLCITMLLMASLVIQGFLGTVQGPRQRRDISLSAAPARRGDDRRHVFKKAATTVLLLTTAASTSPTLSAPYDQVEVSDPIFPNITEPAVTSVCFLEFASEKTNFGRIEVSLYGKVCPQTAANFEALCRDGYKGSNVYRVLKDFSIQMGDIGSKKRGATGRSSLKGGTPLPKETLRVQHSLEGMLSMVNDKSGTVDSRFFINMGKDGSWADGRYVAFGRVTKGLEVLKEVEKVEVKPPSNVPTLPIKITAAGVL</sequence>
<evidence type="ECO:0000256" key="1">
    <source>
        <dbReference type="RuleBase" id="RU363019"/>
    </source>
</evidence>
<proteinExistence type="inferred from homology"/>
<dbReference type="GO" id="GO:0003755">
    <property type="term" value="F:peptidyl-prolyl cis-trans isomerase activity"/>
    <property type="evidence" value="ECO:0007669"/>
    <property type="project" value="UniProtKB-UniRule"/>
</dbReference>
<keyword evidence="1" id="KW-0697">Rotamase</keyword>
<dbReference type="GO" id="GO:0016018">
    <property type="term" value="F:cyclosporin A binding"/>
    <property type="evidence" value="ECO:0007669"/>
    <property type="project" value="TreeGrafter"/>
</dbReference>
<comment type="function">
    <text evidence="1">PPIases accelerate the folding of proteins. It catalyzes the cis-trans isomerization of proline imidic peptide bonds in oligopeptides.</text>
</comment>
<keyword evidence="4" id="KW-1185">Reference proteome</keyword>
<accession>W7TLX5</accession>